<dbReference type="Proteomes" id="UP001472677">
    <property type="component" value="Unassembled WGS sequence"/>
</dbReference>
<comment type="caution">
    <text evidence="2">The sequence shown here is derived from an EMBL/GenBank/DDBJ whole genome shotgun (WGS) entry which is preliminary data.</text>
</comment>
<organism evidence="2 3">
    <name type="scientific">Hibiscus sabdariffa</name>
    <name type="common">roselle</name>
    <dbReference type="NCBI Taxonomy" id="183260"/>
    <lineage>
        <taxon>Eukaryota</taxon>
        <taxon>Viridiplantae</taxon>
        <taxon>Streptophyta</taxon>
        <taxon>Embryophyta</taxon>
        <taxon>Tracheophyta</taxon>
        <taxon>Spermatophyta</taxon>
        <taxon>Magnoliopsida</taxon>
        <taxon>eudicotyledons</taxon>
        <taxon>Gunneridae</taxon>
        <taxon>Pentapetalae</taxon>
        <taxon>rosids</taxon>
        <taxon>malvids</taxon>
        <taxon>Malvales</taxon>
        <taxon>Malvaceae</taxon>
        <taxon>Malvoideae</taxon>
        <taxon>Hibiscus</taxon>
    </lineage>
</organism>
<feature type="compositionally biased region" description="Low complexity" evidence="1">
    <location>
        <begin position="31"/>
        <end position="45"/>
    </location>
</feature>
<dbReference type="EMBL" id="JBBPBM010000058">
    <property type="protein sequence ID" value="KAK8516566.1"/>
    <property type="molecule type" value="Genomic_DNA"/>
</dbReference>
<evidence type="ECO:0000313" key="3">
    <source>
        <dbReference type="Proteomes" id="UP001472677"/>
    </source>
</evidence>
<gene>
    <name evidence="2" type="ORF">V6N12_038804</name>
</gene>
<protein>
    <submittedName>
        <fullName evidence="2">Uncharacterized protein</fullName>
    </submittedName>
</protein>
<name>A0ABR2CCX1_9ROSI</name>
<reference evidence="2 3" key="1">
    <citation type="journal article" date="2024" name="G3 (Bethesda)">
        <title>Genome assembly of Hibiscus sabdariffa L. provides insights into metabolisms of medicinal natural products.</title>
        <authorList>
            <person name="Kim T."/>
        </authorList>
    </citation>
    <scope>NUCLEOTIDE SEQUENCE [LARGE SCALE GENOMIC DNA]</scope>
    <source>
        <strain evidence="2">TK-2024</strain>
        <tissue evidence="2">Old leaves</tissue>
    </source>
</reference>
<proteinExistence type="predicted"/>
<keyword evidence="3" id="KW-1185">Reference proteome</keyword>
<feature type="region of interest" description="Disordered" evidence="1">
    <location>
        <begin position="24"/>
        <end position="52"/>
    </location>
</feature>
<accession>A0ABR2CCX1</accession>
<evidence type="ECO:0000313" key="2">
    <source>
        <dbReference type="EMBL" id="KAK8516566.1"/>
    </source>
</evidence>
<sequence length="160" mass="16950">MHDTSHSPIRSRAVLIVPSFVSNSSQATPQSISSTTHDTSVSTTTPLSYHGDTTMMDPAGAPYPTNVFSMPTGDDVSRIALAAQLNSNDNFASACHSSPADDHSLADDRVATTVGSSKPQATNTHTMVTHSKVGVFKPKLYYHTGDFVPNTISEALTTPE</sequence>
<evidence type="ECO:0000256" key="1">
    <source>
        <dbReference type="SAM" id="MobiDB-lite"/>
    </source>
</evidence>